<dbReference type="InterPro" id="IPR051877">
    <property type="entry name" value="Centriole_BasalBody_StrucProt"/>
</dbReference>
<dbReference type="Gene3D" id="1.20.5.170">
    <property type="match status" value="1"/>
</dbReference>
<proteinExistence type="inferred from homology"/>
<dbReference type="KEGG" id="bman:114251038"/>
<comment type="similarity">
    <text evidence="4">Belongs to the CEP135/TSGA10 family.</text>
</comment>
<evidence type="ECO:0000256" key="6">
    <source>
        <dbReference type="SAM" id="MobiDB-lite"/>
    </source>
</evidence>
<evidence type="ECO:0000256" key="3">
    <source>
        <dbReference type="ARBA" id="ARBA00023212"/>
    </source>
</evidence>
<evidence type="ECO:0000256" key="4">
    <source>
        <dbReference type="ARBA" id="ARBA00038123"/>
    </source>
</evidence>
<sequence length="1082" mass="126563">MGEAYFNLKQKLEELGYNNTLPLEAVPLVECILADLLQTTRSLQNYMDLSKEALQQRDSLVLQAEPYKCDNARLIQENNKLHREIMVLKEENFKYSKEIKRKTKALAEELIKKDNTISRLQHEVRDLSLRGLCAETQSSRNKNKKKDFETNFSKICVCNNTRTTNPEKDINNLAEKILLLEVKNEELCDEILLLKNQVEHRDNEIIRLNILLEGGRPLAAISKDCCKPSTDSQIQSLIKELREIETENETLKKDVQTGLEKQHEAMLRALTLAEKYKVLQEELKKVDLLALKVEEDANKKISILTNENNILQTKVDSLHVRNLELEKQISSYQIRENSATARKLEDFLESNNKENEKLKLENINLLEQNKKLQEKLSTLNKSSHSDHIECTKCPSKYELQSLLEEERKKYEKYIINIQEKMTNTIDDFNKHLNICKDKQSANNTRSHETEFIRDLHTRLCESEQKILMLKKENDEYKHDLIYQQKSNKENYKDVINQLNNENADLSKENMALNQQLSVYKNMNSVRHSNSGDNSKKEIEKYKDKIKEMVHEIEILRKDKKEYNFRYREAMDLVDKYKRDLVLKQKEIEHLEEENSSYKKTNRTGRASADHLKEECNFLREQIKNLQSDVIKEKTLSSQIKNIQIETERSTNDIQNELLSTQKKLSLSRNTIETLENKCKELQSEIISLRNDKSNLIDSIKKVDQERDKLIMELDHKTERLDVFEEKLKSATYETSKLENEISELKRKLNINKVSEHKVFDYENQIQFLNGEILRLTQQIDNALMENKRLQNSLADTNGTLKITKIEHEKSRKEVDTLKQQLQHYVAEIRRIEELLSQKEAERSDMLEQFASLSVEANILENTNHSLESESASKTMQLQNYVSKIQSLESKLLDKENIIDSQSAQIAAMACKVNTLENEIKLITEEKSILEQNVLHLKQMCNNLQKKNANLTEVEASDSELRLYENRIKSLSKSKASLEVERDRLNENLATTERLLSNARKEIVELKLALQDATSETKSLQDSVNRMSRRESENHENTLTKDEFELPLMLEEIQEVSHEEDDYSALYREEHRGYSKYSHSSTL</sequence>
<dbReference type="SUPFAM" id="SSF57997">
    <property type="entry name" value="Tropomyosin"/>
    <property type="match status" value="1"/>
</dbReference>
<organism evidence="7 8">
    <name type="scientific">Bombyx mandarina</name>
    <name type="common">Wild silk moth</name>
    <name type="synonym">Wild silkworm</name>
    <dbReference type="NCBI Taxonomy" id="7092"/>
    <lineage>
        <taxon>Eukaryota</taxon>
        <taxon>Metazoa</taxon>
        <taxon>Ecdysozoa</taxon>
        <taxon>Arthropoda</taxon>
        <taxon>Hexapoda</taxon>
        <taxon>Insecta</taxon>
        <taxon>Pterygota</taxon>
        <taxon>Neoptera</taxon>
        <taxon>Endopterygota</taxon>
        <taxon>Lepidoptera</taxon>
        <taxon>Glossata</taxon>
        <taxon>Ditrysia</taxon>
        <taxon>Bombycoidea</taxon>
        <taxon>Bombycidae</taxon>
        <taxon>Bombycinae</taxon>
        <taxon>Bombyx</taxon>
    </lineage>
</organism>
<feature type="region of interest" description="Disordered" evidence="6">
    <location>
        <begin position="1014"/>
        <end position="1039"/>
    </location>
</feature>
<feature type="coiled-coil region" evidence="5">
    <location>
        <begin position="234"/>
        <end position="261"/>
    </location>
</feature>
<keyword evidence="2" id="KW-0963">Cytoplasm</keyword>
<evidence type="ECO:0000313" key="7">
    <source>
        <dbReference type="Proteomes" id="UP000504629"/>
    </source>
</evidence>
<evidence type="ECO:0000256" key="5">
    <source>
        <dbReference type="SAM" id="Coils"/>
    </source>
</evidence>
<comment type="subcellular location">
    <subcellularLocation>
        <location evidence="1">Cytoplasm</location>
        <location evidence="1">Cytoskeleton</location>
        <location evidence="1">Microtubule organizing center</location>
        <location evidence="1">Centrosome</location>
        <location evidence="1">Centriole</location>
    </subcellularLocation>
</comment>
<dbReference type="OrthoDB" id="10254663at2759"/>
<dbReference type="PANTHER" id="PTHR20544">
    <property type="entry name" value="CENTROSOMAL PROTEIN CEP135"/>
    <property type="match status" value="1"/>
</dbReference>
<keyword evidence="5" id="KW-0175">Coiled coil</keyword>
<evidence type="ECO:0000256" key="1">
    <source>
        <dbReference type="ARBA" id="ARBA00004114"/>
    </source>
</evidence>
<dbReference type="Gene3D" id="1.10.287.1490">
    <property type="match status" value="1"/>
</dbReference>
<dbReference type="AlphaFoldDB" id="A0A6J2KJ91"/>
<keyword evidence="3" id="KW-0206">Cytoskeleton</keyword>
<dbReference type="GeneID" id="114251038"/>
<reference evidence="8" key="1">
    <citation type="submission" date="2025-08" db="UniProtKB">
        <authorList>
            <consortium name="RefSeq"/>
        </authorList>
    </citation>
    <scope>IDENTIFICATION</scope>
    <source>
        <tissue evidence="8">Silk gland</tissue>
    </source>
</reference>
<dbReference type="PANTHER" id="PTHR20544:SF0">
    <property type="entry name" value="NUCLEOPROTEIN TPR_MLP1 DOMAIN-CONTAINING PROTEIN"/>
    <property type="match status" value="1"/>
</dbReference>
<feature type="coiled-coil region" evidence="5">
    <location>
        <begin position="481"/>
        <end position="628"/>
    </location>
</feature>
<evidence type="ECO:0000256" key="2">
    <source>
        <dbReference type="ARBA" id="ARBA00022490"/>
    </source>
</evidence>
<dbReference type="GO" id="GO:0005814">
    <property type="term" value="C:centriole"/>
    <property type="evidence" value="ECO:0007669"/>
    <property type="project" value="UniProtKB-SubCell"/>
</dbReference>
<protein>
    <submittedName>
        <fullName evidence="8">Centrosomal protein of 135 kDa</fullName>
    </submittedName>
</protein>
<gene>
    <name evidence="8" type="primary">LOC114251038</name>
</gene>
<accession>A0A6J2KJ91</accession>
<dbReference type="RefSeq" id="XP_028041012.1">
    <property type="nucleotide sequence ID" value="XM_028185211.1"/>
</dbReference>
<evidence type="ECO:0000313" key="8">
    <source>
        <dbReference type="RefSeq" id="XP_028041012.1"/>
    </source>
</evidence>
<dbReference type="Proteomes" id="UP000504629">
    <property type="component" value="Unplaced"/>
</dbReference>
<feature type="compositionally biased region" description="Basic and acidic residues" evidence="6">
    <location>
        <begin position="1027"/>
        <end position="1039"/>
    </location>
</feature>
<feature type="compositionally biased region" description="Polar residues" evidence="6">
    <location>
        <begin position="1014"/>
        <end position="1025"/>
    </location>
</feature>
<feature type="coiled-coil region" evidence="5">
    <location>
        <begin position="341"/>
        <end position="423"/>
    </location>
</feature>
<keyword evidence="7" id="KW-1185">Reference proteome</keyword>
<dbReference type="CTD" id="9662"/>
<name>A0A6J2KJ91_BOMMA</name>
<feature type="coiled-coil region" evidence="5">
    <location>
        <begin position="664"/>
        <end position="848"/>
    </location>
</feature>